<name>A0A0D0EZZ2_9FLAO</name>
<dbReference type="RefSeq" id="WP_041517506.1">
    <property type="nucleotide sequence ID" value="NZ_JPRK01000008.1"/>
</dbReference>
<evidence type="ECO:0000313" key="3">
    <source>
        <dbReference type="EMBL" id="OXA88569.1"/>
    </source>
</evidence>
<evidence type="ECO:0000313" key="4">
    <source>
        <dbReference type="Proteomes" id="UP000032061"/>
    </source>
</evidence>
<dbReference type="Proteomes" id="UP000032061">
    <property type="component" value="Unassembled WGS sequence"/>
</dbReference>
<dbReference type="AlphaFoldDB" id="A0A0D0EZZ2"/>
<keyword evidence="1" id="KW-0812">Transmembrane</keyword>
<evidence type="ECO:0000313" key="2">
    <source>
        <dbReference type="EMBL" id="KIO52926.1"/>
    </source>
</evidence>
<accession>A0A0D0EZZ2</accession>
<evidence type="ECO:0000313" key="5">
    <source>
        <dbReference type="Proteomes" id="UP000198302"/>
    </source>
</evidence>
<dbReference type="Proteomes" id="UP000198302">
    <property type="component" value="Unassembled WGS sequence"/>
</dbReference>
<reference evidence="3 5" key="2">
    <citation type="submission" date="2016-11" db="EMBL/GenBank/DDBJ databases">
        <title>Whole genomes of Flavobacteriaceae.</title>
        <authorList>
            <person name="Stine C."/>
            <person name="Li C."/>
            <person name="Tadesse D."/>
        </authorList>
    </citation>
    <scope>NUCLEOTIDE SEQUENCE [LARGE SCALE GENOMIC DNA]</scope>
    <source>
        <strain evidence="3 5">ATCC 51468</strain>
    </source>
</reference>
<feature type="transmembrane region" description="Helical" evidence="1">
    <location>
        <begin position="54"/>
        <end position="77"/>
    </location>
</feature>
<dbReference type="EMBL" id="MUGX01000010">
    <property type="protein sequence ID" value="OXA88569.1"/>
    <property type="molecule type" value="Genomic_DNA"/>
</dbReference>
<sequence length="78" mass="9044">MQPKDLEKAFRVLLYYILENKEIVDKFSLEKSKSYDYSQSKGNNAGSKKERLKLFFGALIIFTVLTSFITLVVITIIF</sequence>
<evidence type="ECO:0000256" key="1">
    <source>
        <dbReference type="SAM" id="Phobius"/>
    </source>
</evidence>
<reference evidence="2 4" key="1">
    <citation type="submission" date="2015-01" db="EMBL/GenBank/DDBJ databases">
        <title>Genome of Flavobacterium hibernum DSM 12611.</title>
        <authorList>
            <person name="Stropko S.J."/>
            <person name="Pipes S.E."/>
            <person name="Newman J.D."/>
        </authorList>
    </citation>
    <scope>NUCLEOTIDE SEQUENCE [LARGE SCALE GENOMIC DNA]</scope>
    <source>
        <strain evidence="2 4">DSM 12611</strain>
    </source>
</reference>
<gene>
    <name evidence="3" type="ORF">B0A73_07780</name>
    <name evidence="2" type="ORF">IW18_10365</name>
</gene>
<protein>
    <submittedName>
        <fullName evidence="2">Uncharacterized protein</fullName>
    </submittedName>
</protein>
<keyword evidence="5" id="KW-1185">Reference proteome</keyword>
<dbReference type="STRING" id="37752.IW18_10365"/>
<dbReference type="EMBL" id="JPRK01000008">
    <property type="protein sequence ID" value="KIO52926.1"/>
    <property type="molecule type" value="Genomic_DNA"/>
</dbReference>
<organism evidence="2 4">
    <name type="scientific">Flavobacterium hibernum</name>
    <dbReference type="NCBI Taxonomy" id="37752"/>
    <lineage>
        <taxon>Bacteria</taxon>
        <taxon>Pseudomonadati</taxon>
        <taxon>Bacteroidota</taxon>
        <taxon>Flavobacteriia</taxon>
        <taxon>Flavobacteriales</taxon>
        <taxon>Flavobacteriaceae</taxon>
        <taxon>Flavobacterium</taxon>
    </lineage>
</organism>
<proteinExistence type="predicted"/>
<keyword evidence="1" id="KW-1133">Transmembrane helix</keyword>
<comment type="caution">
    <text evidence="2">The sequence shown here is derived from an EMBL/GenBank/DDBJ whole genome shotgun (WGS) entry which is preliminary data.</text>
</comment>
<keyword evidence="1" id="KW-0472">Membrane</keyword>